<reference evidence="2 3" key="1">
    <citation type="submission" date="2018-09" db="EMBL/GenBank/DDBJ databases">
        <title>Mesorhizobium carmichaelinearum sp. nov. isolated from Carmichaelinea spp. root nodules in New Zealand.</title>
        <authorList>
            <person name="De Meyer S.E."/>
        </authorList>
    </citation>
    <scope>NUCLEOTIDE SEQUENCE [LARGE SCALE GENOMIC DNA]</scope>
    <source>
        <strain evidence="2 3">ICMP19557</strain>
    </source>
</reference>
<keyword evidence="3" id="KW-1185">Reference proteome</keyword>
<dbReference type="AlphaFoldDB" id="A0A3A5JYV1"/>
<protein>
    <submittedName>
        <fullName evidence="2">Uncharacterized protein</fullName>
    </submittedName>
</protein>
<gene>
    <name evidence="2" type="ORF">D3227_36010</name>
</gene>
<comment type="caution">
    <text evidence="2">The sequence shown here is derived from an EMBL/GenBank/DDBJ whole genome shotgun (WGS) entry which is preliminary data.</text>
</comment>
<evidence type="ECO:0000313" key="2">
    <source>
        <dbReference type="EMBL" id="RJT27537.1"/>
    </source>
</evidence>
<evidence type="ECO:0000256" key="1">
    <source>
        <dbReference type="SAM" id="Coils"/>
    </source>
</evidence>
<feature type="coiled-coil region" evidence="1">
    <location>
        <begin position="8"/>
        <end position="35"/>
    </location>
</feature>
<dbReference type="Proteomes" id="UP000272706">
    <property type="component" value="Unassembled WGS sequence"/>
</dbReference>
<keyword evidence="1" id="KW-0175">Coiled coil</keyword>
<sequence length="69" mass="8037">MRGPGWIRDIRQAEAQQVRDRIAQLECELISASAARGKAKLQNVGHELRWQKAQLERLEQCIAWMPKRL</sequence>
<name>A0A3A5JYV1_9HYPH</name>
<accession>A0A3A5JYV1</accession>
<dbReference type="EMBL" id="QZWZ01000061">
    <property type="protein sequence ID" value="RJT27537.1"/>
    <property type="molecule type" value="Genomic_DNA"/>
</dbReference>
<proteinExistence type="predicted"/>
<dbReference type="OrthoDB" id="8086002at2"/>
<evidence type="ECO:0000313" key="3">
    <source>
        <dbReference type="Proteomes" id="UP000272706"/>
    </source>
</evidence>
<organism evidence="2 3">
    <name type="scientific">Mesorhizobium waimense</name>
    <dbReference type="NCBI Taxonomy" id="1300307"/>
    <lineage>
        <taxon>Bacteria</taxon>
        <taxon>Pseudomonadati</taxon>
        <taxon>Pseudomonadota</taxon>
        <taxon>Alphaproteobacteria</taxon>
        <taxon>Hyphomicrobiales</taxon>
        <taxon>Phyllobacteriaceae</taxon>
        <taxon>Mesorhizobium</taxon>
    </lineage>
</organism>